<keyword evidence="8 12" id="KW-0472">Membrane</keyword>
<evidence type="ECO:0000256" key="13">
    <source>
        <dbReference type="SAM" id="MobiDB-lite"/>
    </source>
</evidence>
<comment type="caution">
    <text evidence="15">The sequence shown here is derived from an EMBL/GenBank/DDBJ whole genome shotgun (WGS) entry which is preliminary data.</text>
</comment>
<keyword evidence="5 12" id="KW-0732">Signal</keyword>
<reference evidence="16" key="1">
    <citation type="journal article" date="2019" name="Int. J. Syst. Evol. Microbiol.">
        <title>The Global Catalogue of Microorganisms (GCM) 10K type strain sequencing project: providing services to taxonomists for standard genome sequencing and annotation.</title>
        <authorList>
            <consortium name="The Broad Institute Genomics Platform"/>
            <consortium name="The Broad Institute Genome Sequencing Center for Infectious Disease"/>
            <person name="Wu L."/>
            <person name="Ma J."/>
        </authorList>
    </citation>
    <scope>NUCLEOTIDE SEQUENCE [LARGE SCALE GENOMIC DNA]</scope>
    <source>
        <strain evidence="16">CCM 8749</strain>
    </source>
</reference>
<feature type="transmembrane region" description="Helical" evidence="12">
    <location>
        <begin position="135"/>
        <end position="158"/>
    </location>
</feature>
<dbReference type="InterPro" id="IPR001708">
    <property type="entry name" value="YidC/ALB3/OXA1/COX18"/>
</dbReference>
<dbReference type="InterPro" id="IPR047196">
    <property type="entry name" value="YidC_ALB_C"/>
</dbReference>
<keyword evidence="11" id="KW-0449">Lipoprotein</keyword>
<keyword evidence="2 12" id="KW-0813">Transport</keyword>
<keyword evidence="3 12" id="KW-1003">Cell membrane</keyword>
<keyword evidence="10 12" id="KW-0143">Chaperone</keyword>
<dbReference type="CDD" id="cd20070">
    <property type="entry name" value="5TM_YidC_Alb3"/>
    <property type="match status" value="1"/>
</dbReference>
<feature type="transmembrane region" description="Helical" evidence="12">
    <location>
        <begin position="178"/>
        <end position="196"/>
    </location>
</feature>
<feature type="domain" description="Membrane insertase YidC/Oxa/ALB C-terminal" evidence="14">
    <location>
        <begin position="70"/>
        <end position="248"/>
    </location>
</feature>
<keyword evidence="4 12" id="KW-0812">Transmembrane</keyword>
<dbReference type="PANTHER" id="PTHR12428:SF65">
    <property type="entry name" value="CYTOCHROME C OXIDASE ASSEMBLY PROTEIN COX18, MITOCHONDRIAL"/>
    <property type="match status" value="1"/>
</dbReference>
<keyword evidence="9" id="KW-0564">Palmitate</keyword>
<evidence type="ECO:0000256" key="5">
    <source>
        <dbReference type="ARBA" id="ARBA00022729"/>
    </source>
</evidence>
<dbReference type="Pfam" id="PF02096">
    <property type="entry name" value="60KD_IMP"/>
    <property type="match status" value="1"/>
</dbReference>
<evidence type="ECO:0000256" key="12">
    <source>
        <dbReference type="HAMAP-Rule" id="MF_01811"/>
    </source>
</evidence>
<dbReference type="InterPro" id="IPR023060">
    <property type="entry name" value="YidC/YidC1/YidC2_Firmicutes"/>
</dbReference>
<feature type="transmembrane region" description="Helical" evidence="12">
    <location>
        <begin position="70"/>
        <end position="90"/>
    </location>
</feature>
<protein>
    <recommendedName>
        <fullName evidence="12">Membrane protein insertase YidC</fullName>
    </recommendedName>
    <alternativeName>
        <fullName evidence="12">Foldase YidC</fullName>
    </alternativeName>
    <alternativeName>
        <fullName evidence="12">Membrane integrase YidC</fullName>
    </alternativeName>
    <alternativeName>
        <fullName evidence="12">Membrane protein YidC</fullName>
    </alternativeName>
</protein>
<gene>
    <name evidence="12 15" type="primary">yidC</name>
    <name evidence="15" type="ORF">ACFPXP_00185</name>
</gene>
<comment type="similarity">
    <text evidence="12">Belongs to the OXA1/ALB3/YidC family. Type 2 subfamily.</text>
</comment>
<evidence type="ECO:0000259" key="14">
    <source>
        <dbReference type="Pfam" id="PF02096"/>
    </source>
</evidence>
<comment type="subcellular location">
    <subcellularLocation>
        <location evidence="1 12">Cell membrane</location>
        <topology evidence="1 12">Multi-pass membrane protein</topology>
    </subcellularLocation>
</comment>
<proteinExistence type="inferred from homology"/>
<dbReference type="HAMAP" id="MF_01811">
    <property type="entry name" value="YidC_type2"/>
    <property type="match status" value="1"/>
</dbReference>
<evidence type="ECO:0000256" key="3">
    <source>
        <dbReference type="ARBA" id="ARBA00022475"/>
    </source>
</evidence>
<feature type="compositionally biased region" description="Basic residues" evidence="13">
    <location>
        <begin position="267"/>
        <end position="280"/>
    </location>
</feature>
<comment type="function">
    <text evidence="12">Required for the insertion and/or proper folding and/or complex formation of integral membrane proteins into the membrane. Involved in integration of membrane proteins that insert both dependently and independently of the Sec translocase complex, as well as at least some lipoproteins.</text>
</comment>
<evidence type="ECO:0000256" key="1">
    <source>
        <dbReference type="ARBA" id="ARBA00004651"/>
    </source>
</evidence>
<evidence type="ECO:0000313" key="15">
    <source>
        <dbReference type="EMBL" id="MFC5984925.1"/>
    </source>
</evidence>
<evidence type="ECO:0000256" key="4">
    <source>
        <dbReference type="ARBA" id="ARBA00022692"/>
    </source>
</evidence>
<accession>A0ABW1IIU8</accession>
<evidence type="ECO:0000256" key="9">
    <source>
        <dbReference type="ARBA" id="ARBA00023139"/>
    </source>
</evidence>
<dbReference type="RefSeq" id="WP_379891272.1">
    <property type="nucleotide sequence ID" value="NZ_CBCSCT010000037.1"/>
</dbReference>
<evidence type="ECO:0000256" key="7">
    <source>
        <dbReference type="ARBA" id="ARBA00022989"/>
    </source>
</evidence>
<name>A0ABW1IIU8_9BACL</name>
<evidence type="ECO:0000256" key="8">
    <source>
        <dbReference type="ARBA" id="ARBA00023136"/>
    </source>
</evidence>
<keyword evidence="16" id="KW-1185">Reference proteome</keyword>
<feature type="region of interest" description="Disordered" evidence="13">
    <location>
        <begin position="256"/>
        <end position="280"/>
    </location>
</feature>
<sequence length="280" mass="32091">MIGGILLSRRKKWYILSAMLLIVMVLSGCSPTGTQTTTEDMLEGGFWSKFFVYPISYLLDLFADLFGNQYGLSILLLTLIIRFLVLPLNIKQYRSSKAMQALQPEVKEIQAKYKDDPRKQQEETMKLFQKHGVNPLAGCFPILIQMPILFALFHAISWNSEIAEHTFLWLQLGEKDPYFVLPLLAALATYVQQKVMQASMPTTQKNPMQNIMFIFPILIFVMGMSLPSALPLYWFYSNLFTIVQTYFLYGRPAKQEEVPQTQPQGKKGPKKSKSPGRKKK</sequence>
<evidence type="ECO:0000256" key="2">
    <source>
        <dbReference type="ARBA" id="ARBA00022448"/>
    </source>
</evidence>
<evidence type="ECO:0000313" key="16">
    <source>
        <dbReference type="Proteomes" id="UP001596250"/>
    </source>
</evidence>
<dbReference type="EMBL" id="JBHSQV010000001">
    <property type="protein sequence ID" value="MFC5984925.1"/>
    <property type="molecule type" value="Genomic_DNA"/>
</dbReference>
<organism evidence="15 16">
    <name type="scientific">Marinicrinis lubricantis</name>
    <dbReference type="NCBI Taxonomy" id="2086470"/>
    <lineage>
        <taxon>Bacteria</taxon>
        <taxon>Bacillati</taxon>
        <taxon>Bacillota</taxon>
        <taxon>Bacilli</taxon>
        <taxon>Bacillales</taxon>
        <taxon>Paenibacillaceae</taxon>
    </lineage>
</organism>
<evidence type="ECO:0000256" key="6">
    <source>
        <dbReference type="ARBA" id="ARBA00022927"/>
    </source>
</evidence>
<dbReference type="PANTHER" id="PTHR12428">
    <property type="entry name" value="OXA1"/>
    <property type="match status" value="1"/>
</dbReference>
<feature type="transmembrane region" description="Helical" evidence="12">
    <location>
        <begin position="12"/>
        <end position="33"/>
    </location>
</feature>
<keyword evidence="6 12" id="KW-0653">Protein transport</keyword>
<dbReference type="Proteomes" id="UP001596250">
    <property type="component" value="Unassembled WGS sequence"/>
</dbReference>
<dbReference type="NCBIfam" id="TIGR03592">
    <property type="entry name" value="yidC_oxa1_cterm"/>
    <property type="match status" value="1"/>
</dbReference>
<keyword evidence="7 12" id="KW-1133">Transmembrane helix</keyword>
<dbReference type="InterPro" id="IPR028055">
    <property type="entry name" value="YidC/Oxa/ALB_C"/>
</dbReference>
<feature type="transmembrane region" description="Helical" evidence="12">
    <location>
        <begin position="208"/>
        <end position="226"/>
    </location>
</feature>
<dbReference type="PRINTS" id="PR00701">
    <property type="entry name" value="60KDINNERMP"/>
</dbReference>
<evidence type="ECO:0000256" key="10">
    <source>
        <dbReference type="ARBA" id="ARBA00023186"/>
    </source>
</evidence>
<evidence type="ECO:0000256" key="11">
    <source>
        <dbReference type="ARBA" id="ARBA00023288"/>
    </source>
</evidence>